<dbReference type="GO" id="GO:0005085">
    <property type="term" value="F:guanyl-nucleotide exchange factor activity"/>
    <property type="evidence" value="ECO:0007669"/>
    <property type="project" value="InterPro"/>
</dbReference>
<name>A0A7J7FJZ5_DICBM</name>
<dbReference type="AlphaFoldDB" id="A0A7J7FJZ5"/>
<proteinExistence type="predicted"/>
<feature type="domain" description="SEC7" evidence="1">
    <location>
        <begin position="2"/>
        <end position="40"/>
    </location>
</feature>
<organism evidence="2 3">
    <name type="scientific">Diceros bicornis minor</name>
    <name type="common">South-central black rhinoceros</name>
    <dbReference type="NCBI Taxonomy" id="77932"/>
    <lineage>
        <taxon>Eukaryota</taxon>
        <taxon>Metazoa</taxon>
        <taxon>Chordata</taxon>
        <taxon>Craniata</taxon>
        <taxon>Vertebrata</taxon>
        <taxon>Euteleostomi</taxon>
        <taxon>Mammalia</taxon>
        <taxon>Eutheria</taxon>
        <taxon>Laurasiatheria</taxon>
        <taxon>Perissodactyla</taxon>
        <taxon>Rhinocerotidae</taxon>
        <taxon>Diceros</taxon>
    </lineage>
</organism>
<dbReference type="InterPro" id="IPR035999">
    <property type="entry name" value="Sec7_dom_sf"/>
</dbReference>
<dbReference type="Gene3D" id="1.10.1000.11">
    <property type="entry name" value="Arf Nucleotide-binding Site Opener,domain 2"/>
    <property type="match status" value="1"/>
</dbReference>
<dbReference type="Proteomes" id="UP000551758">
    <property type="component" value="Unassembled WGS sequence"/>
</dbReference>
<gene>
    <name evidence="2" type="ORF">HPG69_014964</name>
</gene>
<evidence type="ECO:0000259" key="1">
    <source>
        <dbReference type="Pfam" id="PF01369"/>
    </source>
</evidence>
<accession>A0A7J7FJZ5</accession>
<dbReference type="Pfam" id="PF01369">
    <property type="entry name" value="Sec7"/>
    <property type="match status" value="1"/>
</dbReference>
<dbReference type="SUPFAM" id="SSF48425">
    <property type="entry name" value="Sec7 domain"/>
    <property type="match status" value="1"/>
</dbReference>
<protein>
    <recommendedName>
        <fullName evidence="1">SEC7 domain-containing protein</fullName>
    </recommendedName>
</protein>
<dbReference type="InterPro" id="IPR000904">
    <property type="entry name" value="Sec7_dom"/>
</dbReference>
<dbReference type="GO" id="GO:0032012">
    <property type="term" value="P:regulation of ARF protein signal transduction"/>
    <property type="evidence" value="ECO:0007669"/>
    <property type="project" value="InterPro"/>
</dbReference>
<keyword evidence="3" id="KW-1185">Reference proteome</keyword>
<reference evidence="2 3" key="1">
    <citation type="journal article" date="2020" name="Mol. Biol. Evol.">
        <title>Interspecific Gene Flow and the Evolution of Specialization in Black and White Rhinoceros.</title>
        <authorList>
            <person name="Moodley Y."/>
            <person name="Westbury M.V."/>
            <person name="Russo I.M."/>
            <person name="Gopalakrishnan S."/>
            <person name="Rakotoarivelo A."/>
            <person name="Olsen R.A."/>
            <person name="Prost S."/>
            <person name="Tunstall T."/>
            <person name="Ryder O.A."/>
            <person name="Dalen L."/>
            <person name="Bruford M.W."/>
        </authorList>
    </citation>
    <scope>NUCLEOTIDE SEQUENCE [LARGE SCALE GENOMIC DNA]</scope>
    <source>
        <strain evidence="2">SBR-YM</strain>
        <tissue evidence="2">Skin</tissue>
    </source>
</reference>
<evidence type="ECO:0000313" key="2">
    <source>
        <dbReference type="EMBL" id="KAF5928359.1"/>
    </source>
</evidence>
<dbReference type="InterPro" id="IPR023394">
    <property type="entry name" value="Sec7_C_sf"/>
</dbReference>
<sequence>MCYMLSFMIMLNTSHRNPNIQDKPGLEHFVAMNWGINKGGTSLRRCSGTSRTESEMSPSRILRMMAMI</sequence>
<dbReference type="EMBL" id="JACDTQ010000370">
    <property type="protein sequence ID" value="KAF5928359.1"/>
    <property type="molecule type" value="Genomic_DNA"/>
</dbReference>
<evidence type="ECO:0000313" key="3">
    <source>
        <dbReference type="Proteomes" id="UP000551758"/>
    </source>
</evidence>
<comment type="caution">
    <text evidence="2">The sequence shown here is derived from an EMBL/GenBank/DDBJ whole genome shotgun (WGS) entry which is preliminary data.</text>
</comment>